<keyword evidence="4" id="KW-0472">Membrane</keyword>
<keyword evidence="3" id="KW-0560">Oxidoreductase</keyword>
<evidence type="ECO:0000256" key="2">
    <source>
        <dbReference type="ARBA" id="ARBA00022746"/>
    </source>
</evidence>
<organism evidence="5 6">
    <name type="scientific">Phenylobacterium deserti</name>
    <dbReference type="NCBI Taxonomy" id="1914756"/>
    <lineage>
        <taxon>Bacteria</taxon>
        <taxon>Pseudomonadati</taxon>
        <taxon>Pseudomonadota</taxon>
        <taxon>Alphaproteobacteria</taxon>
        <taxon>Caulobacterales</taxon>
        <taxon>Caulobacteraceae</taxon>
        <taxon>Phenylobacterium</taxon>
    </lineage>
</organism>
<dbReference type="InterPro" id="IPR045019">
    <property type="entry name" value="BETA-OHASE-like"/>
</dbReference>
<protein>
    <submittedName>
        <fullName evidence="5">Beta-carotene hydroxylase</fullName>
    </submittedName>
</protein>
<keyword evidence="4" id="KW-1133">Transmembrane helix</keyword>
<evidence type="ECO:0000256" key="1">
    <source>
        <dbReference type="ARBA" id="ARBA00009324"/>
    </source>
</evidence>
<dbReference type="GO" id="GO:0016123">
    <property type="term" value="P:xanthophyll biosynthetic process"/>
    <property type="evidence" value="ECO:0007669"/>
    <property type="project" value="TreeGrafter"/>
</dbReference>
<keyword evidence="4" id="KW-0812">Transmembrane</keyword>
<dbReference type="RefSeq" id="WP_111514786.1">
    <property type="nucleotide sequence ID" value="NZ_QFYR01000002.1"/>
</dbReference>
<keyword evidence="6" id="KW-1185">Reference proteome</keyword>
<feature type="transmembrane region" description="Helical" evidence="4">
    <location>
        <begin position="51"/>
        <end position="71"/>
    </location>
</feature>
<comment type="similarity">
    <text evidence="1">Belongs to the sterol desaturase family.</text>
</comment>
<gene>
    <name evidence="5" type="ORF">DJ018_09810</name>
</gene>
<feature type="transmembrane region" description="Helical" evidence="4">
    <location>
        <begin position="77"/>
        <end position="95"/>
    </location>
</feature>
<dbReference type="OrthoDB" id="5243888at2"/>
<proteinExistence type="inferred from homology"/>
<dbReference type="Proteomes" id="UP000249725">
    <property type="component" value="Unassembled WGS sequence"/>
</dbReference>
<evidence type="ECO:0000313" key="6">
    <source>
        <dbReference type="Proteomes" id="UP000249725"/>
    </source>
</evidence>
<dbReference type="GO" id="GO:0016119">
    <property type="term" value="P:carotene metabolic process"/>
    <property type="evidence" value="ECO:0007669"/>
    <property type="project" value="TreeGrafter"/>
</dbReference>
<dbReference type="EMBL" id="QFYR01000002">
    <property type="protein sequence ID" value="RAK52500.1"/>
    <property type="molecule type" value="Genomic_DNA"/>
</dbReference>
<evidence type="ECO:0000256" key="4">
    <source>
        <dbReference type="SAM" id="Phobius"/>
    </source>
</evidence>
<name>A0A328ACY9_9CAUL</name>
<keyword evidence="2" id="KW-0125">Carotenoid biosynthesis</keyword>
<accession>A0A328ACY9</accession>
<sequence length="160" mass="18077">MPAILINTVSFLAGLVAMEGVAWAMHRYIMHGPLWVWHKSHHEPGRKGPELNDLFAIVFAGIAIALFWAGAQPGLRPLWWLAVGVTAYGVLYAMVHDGLVHRRFPFPIKADRGYLLRLVRAHHLHHVTHTREGGVSFGFLVAEDPERLMRQLQAQRADRP</sequence>
<dbReference type="PANTHER" id="PTHR31899:SF9">
    <property type="entry name" value="BETA-CAROTENE 3-HYDROXYLASE 1, CHLOROPLASTIC"/>
    <property type="match status" value="1"/>
</dbReference>
<evidence type="ECO:0000313" key="5">
    <source>
        <dbReference type="EMBL" id="RAK52500.1"/>
    </source>
</evidence>
<dbReference type="GO" id="GO:0010291">
    <property type="term" value="F:beta-carotene 3-hydroxylase activity"/>
    <property type="evidence" value="ECO:0007669"/>
    <property type="project" value="TreeGrafter"/>
</dbReference>
<dbReference type="PANTHER" id="PTHR31899">
    <property type="entry name" value="BETA-CAROTENE 3-HYDROXYLASE 1, CHLOROPLASTIC"/>
    <property type="match status" value="1"/>
</dbReference>
<comment type="caution">
    <text evidence="5">The sequence shown here is derived from an EMBL/GenBank/DDBJ whole genome shotgun (WGS) entry which is preliminary data.</text>
</comment>
<reference evidence="6" key="1">
    <citation type="submission" date="2018-05" db="EMBL/GenBank/DDBJ databases">
        <authorList>
            <person name="Li X."/>
        </authorList>
    </citation>
    <scope>NUCLEOTIDE SEQUENCE [LARGE SCALE GENOMIC DNA]</scope>
    <source>
        <strain evidence="6">YIM 73061</strain>
    </source>
</reference>
<dbReference type="AlphaFoldDB" id="A0A328ACY9"/>
<evidence type="ECO:0000256" key="3">
    <source>
        <dbReference type="ARBA" id="ARBA00023002"/>
    </source>
</evidence>
<feature type="transmembrane region" description="Helical" evidence="4">
    <location>
        <begin position="6"/>
        <end position="30"/>
    </location>
</feature>